<name>A0A644ZFY6_9ZZZZ</name>
<proteinExistence type="predicted"/>
<organism evidence="1">
    <name type="scientific">bioreactor metagenome</name>
    <dbReference type="NCBI Taxonomy" id="1076179"/>
    <lineage>
        <taxon>unclassified sequences</taxon>
        <taxon>metagenomes</taxon>
        <taxon>ecological metagenomes</taxon>
    </lineage>
</organism>
<accession>A0A644ZFY6</accession>
<protein>
    <submittedName>
        <fullName evidence="1">Uncharacterized protein</fullName>
    </submittedName>
</protein>
<comment type="caution">
    <text evidence="1">The sequence shown here is derived from an EMBL/GenBank/DDBJ whole genome shotgun (WGS) entry which is preliminary data.</text>
</comment>
<gene>
    <name evidence="1" type="ORF">SDC9_86438</name>
</gene>
<evidence type="ECO:0000313" key="1">
    <source>
        <dbReference type="EMBL" id="MPM39802.1"/>
    </source>
</evidence>
<dbReference type="EMBL" id="VSSQ01008773">
    <property type="protein sequence ID" value="MPM39802.1"/>
    <property type="molecule type" value="Genomic_DNA"/>
</dbReference>
<reference evidence="1" key="1">
    <citation type="submission" date="2019-08" db="EMBL/GenBank/DDBJ databases">
        <authorList>
            <person name="Kucharzyk K."/>
            <person name="Murdoch R.W."/>
            <person name="Higgins S."/>
            <person name="Loffler F."/>
        </authorList>
    </citation>
    <scope>NUCLEOTIDE SEQUENCE</scope>
</reference>
<dbReference type="AlphaFoldDB" id="A0A644ZFY6"/>
<sequence>MQETLQIHARAKRAARADDDANAQLRVGIKGVERRDHRLGHLQRHRVLRRRAIERHDLDVAANLYEQWWGF</sequence>